<dbReference type="OrthoDB" id="2860904at2"/>
<keyword evidence="3" id="KW-1185">Reference proteome</keyword>
<name>A0A239BQI5_9SPHN</name>
<dbReference type="InterPro" id="IPR037401">
    <property type="entry name" value="SnoaL-like"/>
</dbReference>
<dbReference type="Pfam" id="PF13577">
    <property type="entry name" value="SnoaL_4"/>
    <property type="match status" value="1"/>
</dbReference>
<reference evidence="3" key="1">
    <citation type="submission" date="2017-06" db="EMBL/GenBank/DDBJ databases">
        <authorList>
            <person name="Varghese N."/>
            <person name="Submissions S."/>
        </authorList>
    </citation>
    <scope>NUCLEOTIDE SEQUENCE [LARGE SCALE GENOMIC DNA]</scope>
    <source>
        <strain evidence="3">LNB2</strain>
    </source>
</reference>
<dbReference type="EMBL" id="FZOS01000001">
    <property type="protein sequence ID" value="SNS09668.1"/>
    <property type="molecule type" value="Genomic_DNA"/>
</dbReference>
<dbReference type="RefSeq" id="WP_089217830.1">
    <property type="nucleotide sequence ID" value="NZ_FZOS01000001.1"/>
</dbReference>
<protein>
    <submittedName>
        <fullName evidence="2">SnoaL-like domain-containing protein</fullName>
    </submittedName>
</protein>
<accession>A0A239BQI5</accession>
<gene>
    <name evidence="2" type="ORF">SAMN06295912_101318</name>
</gene>
<proteinExistence type="predicted"/>
<evidence type="ECO:0000313" key="2">
    <source>
        <dbReference type="EMBL" id="SNS09668.1"/>
    </source>
</evidence>
<sequence>MNLQEIGDRLAINELLARYCHALDRKDWPAFRAVFTENARIDFTAFGGPEGNPAELEAFLAPILDGLVASQHMVSTIIIDLDGNEAQARSAAIVPMTSASAEGAEQTLLNGLWYEDRLVRTPAGWRIAERRQVRGWVAMAG</sequence>
<dbReference type="InterPro" id="IPR032710">
    <property type="entry name" value="NTF2-like_dom_sf"/>
</dbReference>
<dbReference type="Proteomes" id="UP000198281">
    <property type="component" value="Unassembled WGS sequence"/>
</dbReference>
<dbReference type="SUPFAM" id="SSF54427">
    <property type="entry name" value="NTF2-like"/>
    <property type="match status" value="1"/>
</dbReference>
<evidence type="ECO:0000259" key="1">
    <source>
        <dbReference type="Pfam" id="PF13577"/>
    </source>
</evidence>
<dbReference type="Gene3D" id="3.10.450.50">
    <property type="match status" value="1"/>
</dbReference>
<organism evidence="2 3">
    <name type="scientific">Edaphosphingomonas laterariae</name>
    <dbReference type="NCBI Taxonomy" id="861865"/>
    <lineage>
        <taxon>Bacteria</taxon>
        <taxon>Pseudomonadati</taxon>
        <taxon>Pseudomonadota</taxon>
        <taxon>Alphaproteobacteria</taxon>
        <taxon>Sphingomonadales</taxon>
        <taxon>Rhizorhabdaceae</taxon>
        <taxon>Edaphosphingomonas</taxon>
    </lineage>
</organism>
<evidence type="ECO:0000313" key="3">
    <source>
        <dbReference type="Proteomes" id="UP000198281"/>
    </source>
</evidence>
<feature type="domain" description="SnoaL-like" evidence="1">
    <location>
        <begin position="5"/>
        <end position="131"/>
    </location>
</feature>
<dbReference type="AlphaFoldDB" id="A0A239BQI5"/>